<dbReference type="EMBL" id="JADHQA010000005">
    <property type="protein sequence ID" value="MBL6819997.1"/>
    <property type="molecule type" value="Genomic_DNA"/>
</dbReference>
<evidence type="ECO:0000256" key="3">
    <source>
        <dbReference type="ARBA" id="ARBA00022603"/>
    </source>
</evidence>
<dbReference type="Proteomes" id="UP000704935">
    <property type="component" value="Unassembled WGS sequence"/>
</dbReference>
<dbReference type="AlphaFoldDB" id="A0A937LIW8"/>
<evidence type="ECO:0000256" key="5">
    <source>
        <dbReference type="ARBA" id="ARBA00022691"/>
    </source>
</evidence>
<feature type="binding site" evidence="6">
    <location>
        <position position="126"/>
    </location>
    <ligand>
        <name>S-adenosyl-L-methionine</name>
        <dbReference type="ChEBI" id="CHEBI:59789"/>
    </ligand>
</feature>
<comment type="subcellular location">
    <subcellularLocation>
        <location evidence="6">Cytoplasm</location>
    </subcellularLocation>
</comment>
<protein>
    <recommendedName>
        <fullName evidence="6">Ribosomal RNA small subunit methyltransferase G</fullName>
        <ecNumber evidence="6">2.1.1.170</ecNumber>
    </recommendedName>
    <alternativeName>
        <fullName evidence="6">16S rRNA 7-methylguanosine methyltransferase</fullName>
        <shortName evidence="6">16S rRNA m7G methyltransferase</shortName>
    </alternativeName>
</protein>
<evidence type="ECO:0000256" key="1">
    <source>
        <dbReference type="ARBA" id="ARBA00022490"/>
    </source>
</evidence>
<gene>
    <name evidence="6" type="primary">rsmG</name>
    <name evidence="7" type="ORF">ISQ61_01975</name>
</gene>
<keyword evidence="3 6" id="KW-0489">Methyltransferase</keyword>
<evidence type="ECO:0000256" key="2">
    <source>
        <dbReference type="ARBA" id="ARBA00022552"/>
    </source>
</evidence>
<keyword evidence="2 6" id="KW-0698">rRNA processing</keyword>
<dbReference type="InterPro" id="IPR029063">
    <property type="entry name" value="SAM-dependent_MTases_sf"/>
</dbReference>
<dbReference type="EC" id="2.1.1.170" evidence="6"/>
<dbReference type="GO" id="GO:0070043">
    <property type="term" value="F:rRNA (guanine-N7-)-methyltransferase activity"/>
    <property type="evidence" value="ECO:0007669"/>
    <property type="project" value="UniProtKB-UniRule"/>
</dbReference>
<dbReference type="InterPro" id="IPR003682">
    <property type="entry name" value="rRNA_ssu_MeTfrase_G"/>
</dbReference>
<dbReference type="GO" id="GO:0005829">
    <property type="term" value="C:cytosol"/>
    <property type="evidence" value="ECO:0007669"/>
    <property type="project" value="TreeGrafter"/>
</dbReference>
<sequence length="195" mass="22470">MLSEQANNKLNRLALEIIRESKKYNLTGYADKNKFLKEQIDDCIQAYEVCKNLLGTRVVDVGSGAGIPGLVWAIISDRVFLNIDSNRKKVKFQNEFITKYQIFNARTEHNRIENTQLSKGESLVCKAFSSIKKTIKLIENKNPKNILFLKKNDEKTKLEILEAKPLLYHYKIHPYKSNLGEMCVVEAYDSKNSNH</sequence>
<dbReference type="PANTHER" id="PTHR31760">
    <property type="entry name" value="S-ADENOSYL-L-METHIONINE-DEPENDENT METHYLTRANSFERASES SUPERFAMILY PROTEIN"/>
    <property type="match status" value="1"/>
</dbReference>
<dbReference type="Gene3D" id="3.40.50.150">
    <property type="entry name" value="Vaccinia Virus protein VP39"/>
    <property type="match status" value="1"/>
</dbReference>
<dbReference type="Pfam" id="PF02527">
    <property type="entry name" value="GidB"/>
    <property type="match status" value="1"/>
</dbReference>
<keyword evidence="5 6" id="KW-0949">S-adenosyl-L-methionine</keyword>
<evidence type="ECO:0000313" key="7">
    <source>
        <dbReference type="EMBL" id="MBL6819997.1"/>
    </source>
</evidence>
<organism evidence="7 8">
    <name type="scientific">SAR86 cluster bacterium</name>
    <dbReference type="NCBI Taxonomy" id="2030880"/>
    <lineage>
        <taxon>Bacteria</taxon>
        <taxon>Pseudomonadati</taxon>
        <taxon>Pseudomonadota</taxon>
        <taxon>Gammaproteobacteria</taxon>
        <taxon>SAR86 cluster</taxon>
    </lineage>
</organism>
<proteinExistence type="inferred from homology"/>
<evidence type="ECO:0000313" key="8">
    <source>
        <dbReference type="Proteomes" id="UP000704935"/>
    </source>
</evidence>
<comment type="function">
    <text evidence="6">Specifically methylates the N7 position of guanine in position 527 of 16S rRNA.</text>
</comment>
<name>A0A937LIW8_9GAMM</name>
<feature type="binding site" evidence="6">
    <location>
        <position position="62"/>
    </location>
    <ligand>
        <name>S-adenosyl-L-methionine</name>
        <dbReference type="ChEBI" id="CHEBI:59789"/>
    </ligand>
</feature>
<comment type="caution">
    <text evidence="6">Lacks conserved residue(s) required for the propagation of feature annotation.</text>
</comment>
<dbReference type="PANTHER" id="PTHR31760:SF0">
    <property type="entry name" value="S-ADENOSYL-L-METHIONINE-DEPENDENT METHYLTRANSFERASES SUPERFAMILY PROTEIN"/>
    <property type="match status" value="1"/>
</dbReference>
<accession>A0A937LIW8</accession>
<keyword evidence="4 6" id="KW-0808">Transferase</keyword>
<comment type="caution">
    <text evidence="7">The sequence shown here is derived from an EMBL/GenBank/DDBJ whole genome shotgun (WGS) entry which is preliminary data.</text>
</comment>
<comment type="catalytic activity">
    <reaction evidence="6">
        <text>guanosine(527) in 16S rRNA + S-adenosyl-L-methionine = N(7)-methylguanosine(527) in 16S rRNA + S-adenosyl-L-homocysteine</text>
        <dbReference type="Rhea" id="RHEA:42732"/>
        <dbReference type="Rhea" id="RHEA-COMP:10209"/>
        <dbReference type="Rhea" id="RHEA-COMP:10210"/>
        <dbReference type="ChEBI" id="CHEBI:57856"/>
        <dbReference type="ChEBI" id="CHEBI:59789"/>
        <dbReference type="ChEBI" id="CHEBI:74269"/>
        <dbReference type="ChEBI" id="CHEBI:74480"/>
        <dbReference type="EC" id="2.1.1.170"/>
    </reaction>
</comment>
<feature type="binding site" evidence="6">
    <location>
        <begin position="112"/>
        <end position="113"/>
    </location>
    <ligand>
        <name>S-adenosyl-L-methionine</name>
        <dbReference type="ChEBI" id="CHEBI:59789"/>
    </ligand>
</feature>
<dbReference type="PIRSF" id="PIRSF003078">
    <property type="entry name" value="GidB"/>
    <property type="match status" value="1"/>
</dbReference>
<evidence type="ECO:0000256" key="4">
    <source>
        <dbReference type="ARBA" id="ARBA00022679"/>
    </source>
</evidence>
<dbReference type="HAMAP" id="MF_00074">
    <property type="entry name" value="16SrRNA_methyltr_G"/>
    <property type="match status" value="1"/>
</dbReference>
<keyword evidence="1 6" id="KW-0963">Cytoplasm</keyword>
<comment type="similarity">
    <text evidence="6">Belongs to the methyltransferase superfamily. RNA methyltransferase RsmG family.</text>
</comment>
<dbReference type="SUPFAM" id="SSF53335">
    <property type="entry name" value="S-adenosyl-L-methionine-dependent methyltransferases"/>
    <property type="match status" value="1"/>
</dbReference>
<evidence type="ECO:0000256" key="6">
    <source>
        <dbReference type="HAMAP-Rule" id="MF_00074"/>
    </source>
</evidence>
<reference evidence="7" key="1">
    <citation type="submission" date="2020-10" db="EMBL/GenBank/DDBJ databases">
        <title>Microbiome of the Black Sea water column analyzed by genome centric metagenomics.</title>
        <authorList>
            <person name="Cabello-Yeves P.J."/>
            <person name="Callieri C."/>
            <person name="Picazo A."/>
            <person name="Mehrshad M."/>
            <person name="Haro-Moreno J.M."/>
            <person name="Roda-Garcia J."/>
            <person name="Dzembekova N."/>
            <person name="Slabakova V."/>
            <person name="Slabakova N."/>
            <person name="Moncheva S."/>
            <person name="Rodriguez-Valera F."/>
        </authorList>
    </citation>
    <scope>NUCLEOTIDE SEQUENCE</scope>
    <source>
        <strain evidence="7">BS307-5m-G47</strain>
    </source>
</reference>